<dbReference type="InterPro" id="IPR045697">
    <property type="entry name" value="DUF5919"/>
</dbReference>
<dbReference type="AlphaFoldDB" id="A0A7G5H6E2"/>
<dbReference type="Pfam" id="PF10137">
    <property type="entry name" value="CAP12-PCTIR_TIR"/>
    <property type="match status" value="1"/>
</dbReference>
<dbReference type="Pfam" id="PF19319">
    <property type="entry name" value="DUF5919"/>
    <property type="match status" value="1"/>
</dbReference>
<proteinExistence type="predicted"/>
<protein>
    <submittedName>
        <fullName evidence="3">Nucleotide-binding protein</fullName>
    </submittedName>
</protein>
<dbReference type="GO" id="GO:0050135">
    <property type="term" value="F:NADP+ nucleosidase activity"/>
    <property type="evidence" value="ECO:0007669"/>
    <property type="project" value="InterPro"/>
</dbReference>
<keyword evidence="4" id="KW-1185">Reference proteome</keyword>
<evidence type="ECO:0000313" key="4">
    <source>
        <dbReference type="Proteomes" id="UP000515369"/>
    </source>
</evidence>
<feature type="domain" description="CD-NTase-associated protein 12/Pycsar effector protein TIR" evidence="1">
    <location>
        <begin position="2"/>
        <end position="121"/>
    </location>
</feature>
<reference evidence="3 4" key="1">
    <citation type="submission" date="2020-07" db="EMBL/GenBank/DDBJ databases">
        <title>Spirosoma foliorum sp. nov., isolated from the leaves on the Nejang mountain Korea, Republic of.</title>
        <authorList>
            <person name="Ho H."/>
            <person name="Lee Y.-J."/>
            <person name="Nurcahyanto D.-A."/>
            <person name="Kim S.-G."/>
        </authorList>
    </citation>
    <scope>NUCLEOTIDE SEQUENCE [LARGE SCALE GENOMIC DNA]</scope>
    <source>
        <strain evidence="3 4">PL0136</strain>
    </source>
</reference>
<evidence type="ECO:0000259" key="2">
    <source>
        <dbReference type="Pfam" id="PF19319"/>
    </source>
</evidence>
<sequence>MKIFIGSSKEQYNTLVEIANIVESNGHIPVRWDEPGLFRPGSFILNRLVEIANDVDASIIIFAEDDKVWYRYDITTQPRDNVIFEHGIFTGVLGSENAIILKVGSAKIASDLGGINYIDFSEGKKQRGHLELIQWLKNLKNKKSLSEINHTINDYFYTLDDAYKTHSTFVDLIENAKKVYVLARTAVNLLGNYDREIIQSVRSGTDVRLLFVGPTSDAVKYIYGDDSSIYFSNAKKMEYHLKRIRQETGKQITVKTINHAPTLSIIYIKKNNGESFVVIQFYFLHSRISRDRPMFRLNEGDIWFSAFKDEFDKLWSNADNWSFNED</sequence>
<name>A0A7G5H6E2_9BACT</name>
<dbReference type="EMBL" id="CP059732">
    <property type="protein sequence ID" value="QMW06684.1"/>
    <property type="molecule type" value="Genomic_DNA"/>
</dbReference>
<evidence type="ECO:0000259" key="1">
    <source>
        <dbReference type="Pfam" id="PF10137"/>
    </source>
</evidence>
<dbReference type="RefSeq" id="WP_182464080.1">
    <property type="nucleotide sequence ID" value="NZ_CP059732.1"/>
</dbReference>
<gene>
    <name evidence="3" type="ORF">H3H32_18230</name>
</gene>
<dbReference type="KEGG" id="sfol:H3H32_18230"/>
<accession>A0A7G5H6E2</accession>
<evidence type="ECO:0000313" key="3">
    <source>
        <dbReference type="EMBL" id="QMW06684.1"/>
    </source>
</evidence>
<organism evidence="3 4">
    <name type="scientific">Spirosoma foliorum</name>
    <dbReference type="NCBI Taxonomy" id="2710596"/>
    <lineage>
        <taxon>Bacteria</taxon>
        <taxon>Pseudomonadati</taxon>
        <taxon>Bacteroidota</taxon>
        <taxon>Cytophagia</taxon>
        <taxon>Cytophagales</taxon>
        <taxon>Cytophagaceae</taxon>
        <taxon>Spirosoma</taxon>
    </lineage>
</organism>
<dbReference type="InterPro" id="IPR019302">
    <property type="entry name" value="CAP12/PCTIR_TIR_dom"/>
</dbReference>
<dbReference type="Proteomes" id="UP000515369">
    <property type="component" value="Chromosome"/>
</dbReference>
<feature type="domain" description="DUF5919" evidence="2">
    <location>
        <begin position="191"/>
        <end position="318"/>
    </location>
</feature>